<gene>
    <name evidence="1" type="ORF">CY0110_17152</name>
</gene>
<keyword evidence="2" id="KW-1185">Reference proteome</keyword>
<name>A3IIB2_9CHRO</name>
<organism evidence="1 2">
    <name type="scientific">Crocosphaera chwakensis CCY0110</name>
    <dbReference type="NCBI Taxonomy" id="391612"/>
    <lineage>
        <taxon>Bacteria</taxon>
        <taxon>Bacillati</taxon>
        <taxon>Cyanobacteriota</taxon>
        <taxon>Cyanophyceae</taxon>
        <taxon>Oscillatoriophycideae</taxon>
        <taxon>Chroococcales</taxon>
        <taxon>Aphanothecaceae</taxon>
        <taxon>Crocosphaera</taxon>
        <taxon>Crocosphaera chwakensis</taxon>
    </lineage>
</organism>
<proteinExistence type="predicted"/>
<sequence>MVTGISTPPAPQVISPPNISNFISADCATVNFFPLIVNIGVSSSVKPWTILLLAKAIVST</sequence>
<dbReference type="EMBL" id="AAXW01000002">
    <property type="protein sequence ID" value="EAZ93544.1"/>
    <property type="molecule type" value="Genomic_DNA"/>
</dbReference>
<protein>
    <submittedName>
        <fullName evidence="1">Uncharacterized protein</fullName>
    </submittedName>
</protein>
<evidence type="ECO:0000313" key="1">
    <source>
        <dbReference type="EMBL" id="EAZ93544.1"/>
    </source>
</evidence>
<accession>A3IIB2</accession>
<dbReference type="Proteomes" id="UP000003781">
    <property type="component" value="Unassembled WGS sequence"/>
</dbReference>
<dbReference type="AlphaFoldDB" id="A3IIB2"/>
<reference evidence="1 2" key="1">
    <citation type="submission" date="2007-03" db="EMBL/GenBank/DDBJ databases">
        <authorList>
            <person name="Stal L."/>
            <person name="Ferriera S."/>
            <person name="Johnson J."/>
            <person name="Kravitz S."/>
            <person name="Beeson K."/>
            <person name="Sutton G."/>
            <person name="Rogers Y.-H."/>
            <person name="Friedman R."/>
            <person name="Frazier M."/>
            <person name="Venter J.C."/>
        </authorList>
    </citation>
    <scope>NUCLEOTIDE SEQUENCE [LARGE SCALE GENOMIC DNA]</scope>
    <source>
        <strain evidence="1 2">CCY0110</strain>
    </source>
</reference>
<evidence type="ECO:0000313" key="2">
    <source>
        <dbReference type="Proteomes" id="UP000003781"/>
    </source>
</evidence>
<comment type="caution">
    <text evidence="1">The sequence shown here is derived from an EMBL/GenBank/DDBJ whole genome shotgun (WGS) entry which is preliminary data.</text>
</comment>